<keyword evidence="3" id="KW-1185">Reference proteome</keyword>
<dbReference type="AlphaFoldDB" id="A0AAV2DU66"/>
<sequence length="86" mass="9710">MDSVSRALLGKAFQELYNTIKRFMQPSESRAGGGNSADGQGMKAEVHYERTEKKTSFDIKFSWGRFRGGDYHDDDDEDEVDVGVKI</sequence>
<proteinExistence type="predicted"/>
<dbReference type="EMBL" id="OZ034816">
    <property type="protein sequence ID" value="CAL1377104.1"/>
    <property type="molecule type" value="Genomic_DNA"/>
</dbReference>
<name>A0AAV2DU66_9ROSI</name>
<evidence type="ECO:0000256" key="1">
    <source>
        <dbReference type="SAM" id="MobiDB-lite"/>
    </source>
</evidence>
<gene>
    <name evidence="2" type="ORF">LTRI10_LOCUS18777</name>
</gene>
<accession>A0AAV2DU66</accession>
<evidence type="ECO:0000313" key="2">
    <source>
        <dbReference type="EMBL" id="CAL1377104.1"/>
    </source>
</evidence>
<evidence type="ECO:0000313" key="3">
    <source>
        <dbReference type="Proteomes" id="UP001497516"/>
    </source>
</evidence>
<organism evidence="2 3">
    <name type="scientific">Linum trigynum</name>
    <dbReference type="NCBI Taxonomy" id="586398"/>
    <lineage>
        <taxon>Eukaryota</taxon>
        <taxon>Viridiplantae</taxon>
        <taxon>Streptophyta</taxon>
        <taxon>Embryophyta</taxon>
        <taxon>Tracheophyta</taxon>
        <taxon>Spermatophyta</taxon>
        <taxon>Magnoliopsida</taxon>
        <taxon>eudicotyledons</taxon>
        <taxon>Gunneridae</taxon>
        <taxon>Pentapetalae</taxon>
        <taxon>rosids</taxon>
        <taxon>fabids</taxon>
        <taxon>Malpighiales</taxon>
        <taxon>Linaceae</taxon>
        <taxon>Linum</taxon>
    </lineage>
</organism>
<protein>
    <submittedName>
        <fullName evidence="2">Uncharacterized protein</fullName>
    </submittedName>
</protein>
<reference evidence="2 3" key="1">
    <citation type="submission" date="2024-04" db="EMBL/GenBank/DDBJ databases">
        <authorList>
            <person name="Fracassetti M."/>
        </authorList>
    </citation>
    <scope>NUCLEOTIDE SEQUENCE [LARGE SCALE GENOMIC DNA]</scope>
</reference>
<dbReference type="Proteomes" id="UP001497516">
    <property type="component" value="Chromosome 3"/>
</dbReference>
<feature type="region of interest" description="Disordered" evidence="1">
    <location>
        <begin position="25"/>
        <end position="47"/>
    </location>
</feature>